<dbReference type="InterPro" id="IPR011761">
    <property type="entry name" value="ATP-grasp"/>
</dbReference>
<dbReference type="SUPFAM" id="SSF56059">
    <property type="entry name" value="Glutathione synthetase ATP-binding domain-like"/>
    <property type="match status" value="1"/>
</dbReference>
<dbReference type="Gene3D" id="3.90.600.10">
    <property type="entry name" value="Phosphoribosylglycinamide synthetase, C-terminal domain"/>
    <property type="match status" value="1"/>
</dbReference>
<dbReference type="Gene3D" id="3.30.1490.20">
    <property type="entry name" value="ATP-grasp fold, A domain"/>
    <property type="match status" value="1"/>
</dbReference>
<protein>
    <recommendedName>
        <fullName evidence="4 14">Phosphoribosylamine--glycine ligase</fullName>
        <ecNumber evidence="4 14">6.3.4.13</ecNumber>
    </recommendedName>
    <alternativeName>
        <fullName evidence="14">GARS</fullName>
    </alternativeName>
    <alternativeName>
        <fullName evidence="12 14">Glycinamide ribonucleotide synthetase</fullName>
    </alternativeName>
    <alternativeName>
        <fullName evidence="13 14">Phosphoribosylglycinamide synthetase</fullName>
    </alternativeName>
</protein>
<name>A0A918SBM4_9HYPH</name>
<dbReference type="PANTHER" id="PTHR43472">
    <property type="entry name" value="PHOSPHORIBOSYLAMINE--GLYCINE LIGASE"/>
    <property type="match status" value="1"/>
</dbReference>
<dbReference type="AlphaFoldDB" id="A0A918SBM4"/>
<dbReference type="FunFam" id="3.90.600.10:FF:000001">
    <property type="entry name" value="Trifunctional purine biosynthetic protein adenosine-3"/>
    <property type="match status" value="1"/>
</dbReference>
<dbReference type="InterPro" id="IPR020561">
    <property type="entry name" value="PRibGlycinamid_synth_ATP-grasp"/>
</dbReference>
<evidence type="ECO:0000256" key="9">
    <source>
        <dbReference type="ARBA" id="ARBA00022840"/>
    </source>
</evidence>
<accession>A0A918SBM4</accession>
<dbReference type="PROSITE" id="PS00184">
    <property type="entry name" value="GARS"/>
    <property type="match status" value="1"/>
</dbReference>
<dbReference type="HAMAP" id="MF_00138">
    <property type="entry name" value="GARS"/>
    <property type="match status" value="1"/>
</dbReference>
<dbReference type="SUPFAM" id="SSF52440">
    <property type="entry name" value="PreATP-grasp domain"/>
    <property type="match status" value="1"/>
</dbReference>
<organism evidence="17 18">
    <name type="scientific">Devosia pacifica</name>
    <dbReference type="NCBI Taxonomy" id="1335967"/>
    <lineage>
        <taxon>Bacteria</taxon>
        <taxon>Pseudomonadati</taxon>
        <taxon>Pseudomonadota</taxon>
        <taxon>Alphaproteobacteria</taxon>
        <taxon>Hyphomicrobiales</taxon>
        <taxon>Devosiaceae</taxon>
        <taxon>Devosia</taxon>
    </lineage>
</organism>
<evidence type="ECO:0000256" key="14">
    <source>
        <dbReference type="HAMAP-Rule" id="MF_00138"/>
    </source>
</evidence>
<keyword evidence="5 14" id="KW-0436">Ligase</keyword>
<keyword evidence="10" id="KW-0464">Manganese</keyword>
<dbReference type="EC" id="6.3.4.13" evidence="4 14"/>
<dbReference type="InterPro" id="IPR020562">
    <property type="entry name" value="PRibGlycinamide_synth_N"/>
</dbReference>
<evidence type="ECO:0000313" key="17">
    <source>
        <dbReference type="EMBL" id="GHA30695.1"/>
    </source>
</evidence>
<dbReference type="PROSITE" id="PS50975">
    <property type="entry name" value="ATP_GRASP"/>
    <property type="match status" value="1"/>
</dbReference>
<dbReference type="Gene3D" id="3.40.50.20">
    <property type="match status" value="1"/>
</dbReference>
<sequence>MRVLVIGSGGREHALAWAVSKSPILTHLFIAPGNAGTEALGDNVVLDLKNHGAIIDFCRLMAVDFVIVGPDAQVVAGLGDDLRAAGINAFCPSAAAAQLEGSKNFTKQLCAEMNIPTAAYAHFTDEQSALEYVREQGAPIVVKADGLAAGKGVTVAATVAEAETAIHECFAGAFGASGAEVVIEEFLEGEEASLFVLCDGENTLMLASAQDHKRAFDGDTGPNTGGMGAYSPAPILTDALTREVMETIIQPTVEGLQRRGTPYQGVLYAGLMLTADGPKLIEYNARFGDPECQVLMMRLQSDILELLIASAMGTLIGKFAEWRDDVALTVIMATKGYPGSYETGSEIHGAEELDTSSTRVFHAGTRRADSRLLANGGRVLNVTALGATVAEAQRHAYQCIEQINWPEGFCRKDIGWRAIERGE</sequence>
<keyword evidence="18" id="KW-1185">Reference proteome</keyword>
<evidence type="ECO:0000259" key="16">
    <source>
        <dbReference type="PROSITE" id="PS50975"/>
    </source>
</evidence>
<dbReference type="Pfam" id="PF01071">
    <property type="entry name" value="GARS_A"/>
    <property type="match status" value="1"/>
</dbReference>
<keyword evidence="9 15" id="KW-0067">ATP-binding</keyword>
<dbReference type="Proteomes" id="UP000646579">
    <property type="component" value="Unassembled WGS sequence"/>
</dbReference>
<dbReference type="NCBIfam" id="TIGR00877">
    <property type="entry name" value="purD"/>
    <property type="match status" value="1"/>
</dbReference>
<dbReference type="GO" id="GO:0009113">
    <property type="term" value="P:purine nucleobase biosynthetic process"/>
    <property type="evidence" value="ECO:0007669"/>
    <property type="project" value="InterPro"/>
</dbReference>
<dbReference type="InterPro" id="IPR037123">
    <property type="entry name" value="PRibGlycinamide_synth_C_sf"/>
</dbReference>
<dbReference type="GO" id="GO:0006189">
    <property type="term" value="P:'de novo' IMP biosynthetic process"/>
    <property type="evidence" value="ECO:0007669"/>
    <property type="project" value="UniProtKB-UniRule"/>
</dbReference>
<dbReference type="GO" id="GO:0046872">
    <property type="term" value="F:metal ion binding"/>
    <property type="evidence" value="ECO:0007669"/>
    <property type="project" value="UniProtKB-KW"/>
</dbReference>
<dbReference type="InterPro" id="IPR016185">
    <property type="entry name" value="PreATP-grasp_dom_sf"/>
</dbReference>
<dbReference type="SMART" id="SM01210">
    <property type="entry name" value="GARS_C"/>
    <property type="match status" value="1"/>
</dbReference>
<dbReference type="Pfam" id="PF02843">
    <property type="entry name" value="GARS_C"/>
    <property type="match status" value="1"/>
</dbReference>
<evidence type="ECO:0000256" key="12">
    <source>
        <dbReference type="ARBA" id="ARBA00042242"/>
    </source>
</evidence>
<keyword evidence="8 14" id="KW-0658">Purine biosynthesis</keyword>
<evidence type="ECO:0000256" key="5">
    <source>
        <dbReference type="ARBA" id="ARBA00022598"/>
    </source>
</evidence>
<evidence type="ECO:0000313" key="18">
    <source>
        <dbReference type="Proteomes" id="UP000646579"/>
    </source>
</evidence>
<dbReference type="EMBL" id="BMZE01000003">
    <property type="protein sequence ID" value="GHA30695.1"/>
    <property type="molecule type" value="Genomic_DNA"/>
</dbReference>
<feature type="domain" description="ATP-grasp" evidence="16">
    <location>
        <begin position="107"/>
        <end position="312"/>
    </location>
</feature>
<evidence type="ECO:0000256" key="4">
    <source>
        <dbReference type="ARBA" id="ARBA00013255"/>
    </source>
</evidence>
<reference evidence="17" key="1">
    <citation type="journal article" date="2014" name="Int. J. Syst. Evol. Microbiol.">
        <title>Complete genome sequence of Corynebacterium casei LMG S-19264T (=DSM 44701T), isolated from a smear-ripened cheese.</title>
        <authorList>
            <consortium name="US DOE Joint Genome Institute (JGI-PGF)"/>
            <person name="Walter F."/>
            <person name="Albersmeier A."/>
            <person name="Kalinowski J."/>
            <person name="Ruckert C."/>
        </authorList>
    </citation>
    <scope>NUCLEOTIDE SEQUENCE</scope>
    <source>
        <strain evidence="17">KCTC 32437</strain>
    </source>
</reference>
<dbReference type="InterPro" id="IPR013815">
    <property type="entry name" value="ATP_grasp_subdomain_1"/>
</dbReference>
<dbReference type="InterPro" id="IPR011054">
    <property type="entry name" value="Rudment_hybrid_motif"/>
</dbReference>
<dbReference type="InterPro" id="IPR000115">
    <property type="entry name" value="PRibGlycinamide_synth"/>
</dbReference>
<dbReference type="SMART" id="SM01209">
    <property type="entry name" value="GARS_A"/>
    <property type="match status" value="1"/>
</dbReference>
<evidence type="ECO:0000256" key="2">
    <source>
        <dbReference type="ARBA" id="ARBA00001946"/>
    </source>
</evidence>
<gene>
    <name evidence="14 17" type="primary">purD</name>
    <name evidence="17" type="ORF">GCM10007989_28250</name>
</gene>
<dbReference type="FunFam" id="3.30.470.20:FF:000018">
    <property type="entry name" value="Trifunctional purine biosynthetic protein adenosine-3"/>
    <property type="match status" value="1"/>
</dbReference>
<comment type="pathway">
    <text evidence="3 14">Purine metabolism; IMP biosynthesis via de novo pathway; N(1)-(5-phospho-D-ribosyl)glycinamide from 5-phospho-alpha-D-ribose 1-diphosphate: step 2/2.</text>
</comment>
<evidence type="ECO:0000256" key="7">
    <source>
        <dbReference type="ARBA" id="ARBA00022741"/>
    </source>
</evidence>
<evidence type="ECO:0000256" key="15">
    <source>
        <dbReference type="PROSITE-ProRule" id="PRU00409"/>
    </source>
</evidence>
<comment type="caution">
    <text evidence="17">The sequence shown here is derived from an EMBL/GenBank/DDBJ whole genome shotgun (WGS) entry which is preliminary data.</text>
</comment>
<dbReference type="SUPFAM" id="SSF51246">
    <property type="entry name" value="Rudiment single hybrid motif"/>
    <property type="match status" value="1"/>
</dbReference>
<evidence type="ECO:0000256" key="11">
    <source>
        <dbReference type="ARBA" id="ARBA00038345"/>
    </source>
</evidence>
<comment type="catalytic activity">
    <reaction evidence="14">
        <text>5-phospho-beta-D-ribosylamine + glycine + ATP = N(1)-(5-phospho-beta-D-ribosyl)glycinamide + ADP + phosphate + H(+)</text>
        <dbReference type="Rhea" id="RHEA:17453"/>
        <dbReference type="ChEBI" id="CHEBI:15378"/>
        <dbReference type="ChEBI" id="CHEBI:30616"/>
        <dbReference type="ChEBI" id="CHEBI:43474"/>
        <dbReference type="ChEBI" id="CHEBI:57305"/>
        <dbReference type="ChEBI" id="CHEBI:58681"/>
        <dbReference type="ChEBI" id="CHEBI:143788"/>
        <dbReference type="ChEBI" id="CHEBI:456216"/>
        <dbReference type="EC" id="6.3.4.13"/>
    </reaction>
</comment>
<evidence type="ECO:0000256" key="3">
    <source>
        <dbReference type="ARBA" id="ARBA00005174"/>
    </source>
</evidence>
<keyword evidence="6" id="KW-0479">Metal-binding</keyword>
<dbReference type="InterPro" id="IPR020559">
    <property type="entry name" value="PRibGlycinamide_synth_CS"/>
</dbReference>
<dbReference type="Pfam" id="PF02844">
    <property type="entry name" value="GARS_N"/>
    <property type="match status" value="1"/>
</dbReference>
<comment type="similarity">
    <text evidence="11 14">Belongs to the GARS family.</text>
</comment>
<evidence type="ECO:0000256" key="1">
    <source>
        <dbReference type="ARBA" id="ARBA00001936"/>
    </source>
</evidence>
<dbReference type="Gene3D" id="3.30.470.20">
    <property type="entry name" value="ATP-grasp fold, B domain"/>
    <property type="match status" value="1"/>
</dbReference>
<keyword evidence="7 15" id="KW-0547">Nucleotide-binding</keyword>
<evidence type="ECO:0000256" key="8">
    <source>
        <dbReference type="ARBA" id="ARBA00022755"/>
    </source>
</evidence>
<evidence type="ECO:0000256" key="6">
    <source>
        <dbReference type="ARBA" id="ARBA00022723"/>
    </source>
</evidence>
<dbReference type="GO" id="GO:0004637">
    <property type="term" value="F:phosphoribosylamine-glycine ligase activity"/>
    <property type="evidence" value="ECO:0007669"/>
    <property type="project" value="UniProtKB-UniRule"/>
</dbReference>
<comment type="cofactor">
    <cofactor evidence="2">
        <name>Mg(2+)</name>
        <dbReference type="ChEBI" id="CHEBI:18420"/>
    </cofactor>
</comment>
<evidence type="ECO:0000256" key="10">
    <source>
        <dbReference type="ARBA" id="ARBA00023211"/>
    </source>
</evidence>
<dbReference type="InterPro" id="IPR020560">
    <property type="entry name" value="PRibGlycinamide_synth_C-dom"/>
</dbReference>
<dbReference type="PANTHER" id="PTHR43472:SF1">
    <property type="entry name" value="PHOSPHORIBOSYLAMINE--GLYCINE LIGASE, CHLOROPLASTIC"/>
    <property type="match status" value="1"/>
</dbReference>
<reference evidence="17" key="2">
    <citation type="submission" date="2020-09" db="EMBL/GenBank/DDBJ databases">
        <authorList>
            <person name="Sun Q."/>
            <person name="Kim S."/>
        </authorList>
    </citation>
    <scope>NUCLEOTIDE SEQUENCE</scope>
    <source>
        <strain evidence="17">KCTC 32437</strain>
    </source>
</reference>
<comment type="cofactor">
    <cofactor evidence="1">
        <name>Mn(2+)</name>
        <dbReference type="ChEBI" id="CHEBI:29035"/>
    </cofactor>
</comment>
<dbReference type="GO" id="GO:0005524">
    <property type="term" value="F:ATP binding"/>
    <property type="evidence" value="ECO:0007669"/>
    <property type="project" value="UniProtKB-UniRule"/>
</dbReference>
<proteinExistence type="inferred from homology"/>
<evidence type="ECO:0000256" key="13">
    <source>
        <dbReference type="ARBA" id="ARBA00042864"/>
    </source>
</evidence>
<dbReference type="RefSeq" id="WP_189426371.1">
    <property type="nucleotide sequence ID" value="NZ_BMZE01000003.1"/>
</dbReference>